<dbReference type="AlphaFoldDB" id="A0A2P6THE0"/>
<evidence type="ECO:0000256" key="2">
    <source>
        <dbReference type="ARBA" id="ARBA00022679"/>
    </source>
</evidence>
<keyword evidence="6" id="KW-1185">Reference proteome</keyword>
<dbReference type="PANTHER" id="PTHR43293">
    <property type="entry name" value="ACETATE COA-TRANSFERASE YDIF"/>
    <property type="match status" value="1"/>
</dbReference>
<dbReference type="Proteomes" id="UP000239899">
    <property type="component" value="Unassembled WGS sequence"/>
</dbReference>
<comment type="caution">
    <text evidence="5">The sequence shown here is derived from an EMBL/GenBank/DDBJ whole genome shotgun (WGS) entry which is preliminary data.</text>
</comment>
<accession>A0A2P6THE0</accession>
<evidence type="ECO:0000313" key="5">
    <source>
        <dbReference type="EMBL" id="PRW33700.1"/>
    </source>
</evidence>
<evidence type="ECO:0000256" key="4">
    <source>
        <dbReference type="PIRSR" id="PIRSR000858-1"/>
    </source>
</evidence>
<dbReference type="SUPFAM" id="SSF100950">
    <property type="entry name" value="NagB/RpiA/CoA transferase-like"/>
    <property type="match status" value="2"/>
</dbReference>
<dbReference type="OrthoDB" id="48317at2759"/>
<protein>
    <recommendedName>
        <fullName evidence="3">Succinyl-CoA:3-ketoacid-coenzyme A transferase</fullName>
        <ecNumber evidence="3">2.8.3.5</ecNumber>
    </recommendedName>
</protein>
<sequence length="561" mass="59664">MDPRPGLRLQLLQRHLNGGGGGEAGPLRLAHCRAADNAAVPDTSKVCSAEEAVALIPDGVWLTPAGFVGSSCPELLLNALRQRFEATGSPRNLGVIWAASVGDSKGRGCDQLAAPGLVNRMIYGWSGTAPGFLKMVRENEVEAWNLPLGVVSHVIRDVAAHRPGPVTHVGLHTFVDPREKGGRLNSRTQRDIVHVVKMGSRELLWFEAPQAIGCALLRGTTADLDGNISFEREALYLDQLNQAMAARNSGGVVLVQVERIVDRNTLHPKSVHLPGALVDKVVLAPPELQWQTLREPGNDGSLSGEIRTPLHSIAPLPMDERRIIAHRAFMEIDRPNCLVNLGVGMPEGVAVMVATHSKQNPYAASVTLSTEAGAWGGIPGGGLRFGSSHNPACLTPTASMIDFYNGSGVDLCCLGLAEVDAAGNVNVSNFPGRMPGCGGFIDISQTSKKVCFVGTFASGGLKVAVEGGQLRIRQEGRNRKFTAAVNEKTFAGSTVNGRTVLIITERAVFRLVKPQGGSGPAVELIEVAPGIDIERDVLAHMAFRPLIRSVKPMPAAIFQPC</sequence>
<dbReference type="PANTHER" id="PTHR43293:SF1">
    <property type="entry name" value="ACETATE COA-TRANSFERASE YDIF"/>
    <property type="match status" value="1"/>
</dbReference>
<comment type="function">
    <text evidence="3">Key enzyme for ketone body catabolism. Transfers the CoA moiety from succinate to acetoacetate. Formation of the enzyme-CoA intermediate proceeds via an unstable anhydride species formed between the carboxylate groups of the enzyme and substrate.</text>
</comment>
<comment type="pathway">
    <text evidence="3">Ketone metabolism; succinyl-CoA degradation; acetoacetyl-CoA from succinyl-CoA: step 1/1.</text>
</comment>
<dbReference type="Pfam" id="PF01144">
    <property type="entry name" value="CoA_trans"/>
    <property type="match status" value="1"/>
</dbReference>
<feature type="active site" description="5-glutamyl coenzyme A thioester intermediate" evidence="4">
    <location>
        <position position="371"/>
    </location>
</feature>
<dbReference type="GO" id="GO:0008260">
    <property type="term" value="F:succinyl-CoA:3-oxo-acid CoA-transferase activity"/>
    <property type="evidence" value="ECO:0007669"/>
    <property type="project" value="UniProtKB-EC"/>
</dbReference>
<name>A0A2P6THE0_CHLSO</name>
<reference evidence="5 6" key="1">
    <citation type="journal article" date="2018" name="Plant J.">
        <title>Genome sequences of Chlorella sorokiniana UTEX 1602 and Micractinium conductrix SAG 241.80: implications to maltose excretion by a green alga.</title>
        <authorList>
            <person name="Arriola M.B."/>
            <person name="Velmurugan N."/>
            <person name="Zhang Y."/>
            <person name="Plunkett M.H."/>
            <person name="Hondzo H."/>
            <person name="Barney B.M."/>
        </authorList>
    </citation>
    <scope>NUCLEOTIDE SEQUENCE [LARGE SCALE GENOMIC DNA]</scope>
    <source>
        <strain evidence="6">UTEX 1602</strain>
    </source>
</reference>
<proteinExistence type="inferred from homology"/>
<dbReference type="SMART" id="SM00882">
    <property type="entry name" value="CoA_trans"/>
    <property type="match status" value="2"/>
</dbReference>
<dbReference type="GO" id="GO:0046952">
    <property type="term" value="P:ketone body catabolic process"/>
    <property type="evidence" value="ECO:0007669"/>
    <property type="project" value="InterPro"/>
</dbReference>
<dbReference type="EMBL" id="LHPG02000016">
    <property type="protein sequence ID" value="PRW33700.1"/>
    <property type="molecule type" value="Genomic_DNA"/>
</dbReference>
<dbReference type="Gene3D" id="3.40.1080.10">
    <property type="entry name" value="Glutaconate Coenzyme A-transferase"/>
    <property type="match status" value="2"/>
</dbReference>
<dbReference type="PIRSF" id="PIRSF000858">
    <property type="entry name" value="SCOT-t"/>
    <property type="match status" value="1"/>
</dbReference>
<gene>
    <name evidence="5" type="ORF">C2E21_7608</name>
</gene>
<dbReference type="EC" id="2.8.3.5" evidence="3"/>
<comment type="catalytic activity">
    <reaction evidence="3">
        <text>a 3-oxo acid + succinyl-CoA = a 3-oxoacyl-CoA + succinate</text>
        <dbReference type="Rhea" id="RHEA:24564"/>
        <dbReference type="ChEBI" id="CHEBI:30031"/>
        <dbReference type="ChEBI" id="CHEBI:35973"/>
        <dbReference type="ChEBI" id="CHEBI:57292"/>
        <dbReference type="ChEBI" id="CHEBI:90726"/>
        <dbReference type="EC" id="2.8.3.5"/>
    </reaction>
</comment>
<dbReference type="InterPro" id="IPR014388">
    <property type="entry name" value="3-oxoacid_CoA-transferase"/>
</dbReference>
<evidence type="ECO:0000313" key="6">
    <source>
        <dbReference type="Proteomes" id="UP000239899"/>
    </source>
</evidence>
<dbReference type="InterPro" id="IPR037171">
    <property type="entry name" value="NagB/RpiA_transferase-like"/>
</dbReference>
<organism evidence="5 6">
    <name type="scientific">Chlorella sorokiniana</name>
    <name type="common">Freshwater green alga</name>
    <dbReference type="NCBI Taxonomy" id="3076"/>
    <lineage>
        <taxon>Eukaryota</taxon>
        <taxon>Viridiplantae</taxon>
        <taxon>Chlorophyta</taxon>
        <taxon>core chlorophytes</taxon>
        <taxon>Trebouxiophyceae</taxon>
        <taxon>Chlorellales</taxon>
        <taxon>Chlorellaceae</taxon>
        <taxon>Chlorella clade</taxon>
        <taxon>Chlorella</taxon>
    </lineage>
</organism>
<evidence type="ECO:0000256" key="3">
    <source>
        <dbReference type="PIRNR" id="PIRNR000858"/>
    </source>
</evidence>
<keyword evidence="3" id="KW-0496">Mitochondrion</keyword>
<evidence type="ECO:0000256" key="1">
    <source>
        <dbReference type="ARBA" id="ARBA00007154"/>
    </source>
</evidence>
<dbReference type="UniPathway" id="UPA00929">
    <property type="reaction ID" value="UER00894"/>
</dbReference>
<comment type="similarity">
    <text evidence="1 3">Belongs to the 3-oxoacid CoA-transferase family.</text>
</comment>
<dbReference type="STRING" id="3076.A0A2P6THE0"/>
<keyword evidence="2 3" id="KW-0808">Transferase</keyword>
<dbReference type="InterPro" id="IPR004165">
    <property type="entry name" value="CoA_trans_fam_I"/>
</dbReference>